<name>A0ACC3BDR9_9EURO</name>
<proteinExistence type="predicted"/>
<evidence type="ECO:0000313" key="2">
    <source>
        <dbReference type="Proteomes" id="UP001177260"/>
    </source>
</evidence>
<keyword evidence="2" id="KW-1185">Reference proteome</keyword>
<dbReference type="EMBL" id="JAOPJF010000006">
    <property type="protein sequence ID" value="KAK1148864.1"/>
    <property type="molecule type" value="Genomic_DNA"/>
</dbReference>
<comment type="caution">
    <text evidence="1">The sequence shown here is derived from an EMBL/GenBank/DDBJ whole genome shotgun (WGS) entry which is preliminary data.</text>
</comment>
<reference evidence="1 2" key="1">
    <citation type="journal article" date="2023" name="ACS Omega">
        <title>Identification of the Neoaspergillic Acid Biosynthesis Gene Cluster by Establishing an In Vitro CRISPR-Ribonucleoprotein Genetic System in Aspergillus melleus.</title>
        <authorList>
            <person name="Yuan B."/>
            <person name="Grau M.F."/>
            <person name="Murata R.M."/>
            <person name="Torok T."/>
            <person name="Venkateswaran K."/>
            <person name="Stajich J.E."/>
            <person name="Wang C.C.C."/>
        </authorList>
    </citation>
    <scope>NUCLEOTIDE SEQUENCE [LARGE SCALE GENOMIC DNA]</scope>
    <source>
        <strain evidence="1 2">IMV 1140</strain>
    </source>
</reference>
<gene>
    <name evidence="1" type="ORF">N8T08_008749</name>
</gene>
<evidence type="ECO:0000313" key="1">
    <source>
        <dbReference type="EMBL" id="KAK1148864.1"/>
    </source>
</evidence>
<accession>A0ACC3BDR9</accession>
<organism evidence="1 2">
    <name type="scientific">Aspergillus melleus</name>
    <dbReference type="NCBI Taxonomy" id="138277"/>
    <lineage>
        <taxon>Eukaryota</taxon>
        <taxon>Fungi</taxon>
        <taxon>Dikarya</taxon>
        <taxon>Ascomycota</taxon>
        <taxon>Pezizomycotina</taxon>
        <taxon>Eurotiomycetes</taxon>
        <taxon>Eurotiomycetidae</taxon>
        <taxon>Eurotiales</taxon>
        <taxon>Aspergillaceae</taxon>
        <taxon>Aspergillus</taxon>
        <taxon>Aspergillus subgen. Circumdati</taxon>
    </lineage>
</organism>
<protein>
    <submittedName>
        <fullName evidence="1">Uncharacterized protein</fullName>
    </submittedName>
</protein>
<sequence>MSIPSGVTITDECLDAFRALHSGRGSNKLQYVIFKIADDESSVVVEDSSPEHDYEGFRRKLSSAVDSQGRPMPRYGVYDVEYDLGEDGKRAKTVFFTWVPQNTPLKLCMMYASTNEQLKNALNLKIFIHADSTDELEWKSVLSEASGGRV</sequence>
<dbReference type="Proteomes" id="UP001177260">
    <property type="component" value="Unassembled WGS sequence"/>
</dbReference>